<comment type="caution">
    <text evidence="1">The sequence shown here is derived from an EMBL/GenBank/DDBJ whole genome shotgun (WGS) entry which is preliminary data.</text>
</comment>
<dbReference type="AlphaFoldDB" id="A0A4V2YPJ2"/>
<dbReference type="Pfam" id="PF19462">
    <property type="entry name" value="DUF5999"/>
    <property type="match status" value="1"/>
</dbReference>
<keyword evidence="2" id="KW-1185">Reference proteome</keyword>
<dbReference type="OrthoDB" id="3217111at2"/>
<protein>
    <submittedName>
        <fullName evidence="1">Uncharacterized protein</fullName>
    </submittedName>
</protein>
<name>A0A4V2YPJ2_9ACTN</name>
<dbReference type="InterPro" id="IPR046041">
    <property type="entry name" value="DUF5999"/>
</dbReference>
<evidence type="ECO:0000313" key="1">
    <source>
        <dbReference type="EMBL" id="TDD58477.1"/>
    </source>
</evidence>
<accession>A0A4V2YPJ2</accession>
<reference evidence="1 2" key="1">
    <citation type="submission" date="2019-03" db="EMBL/GenBank/DDBJ databases">
        <title>Draft genome sequences of novel Actinobacteria.</title>
        <authorList>
            <person name="Sahin N."/>
            <person name="Ay H."/>
            <person name="Saygin H."/>
        </authorList>
    </citation>
    <scope>NUCLEOTIDE SEQUENCE [LARGE SCALE GENOMIC DNA]</scope>
    <source>
        <strain evidence="1 2">H3C3</strain>
    </source>
</reference>
<gene>
    <name evidence="1" type="ORF">E1298_47090</name>
</gene>
<evidence type="ECO:0000313" key="2">
    <source>
        <dbReference type="Proteomes" id="UP000294513"/>
    </source>
</evidence>
<sequence length="81" mass="8782">MSLITGTQWRNAVTVQPSPICPHRPSCPTPDARDREAARTVANHPEQGWSLLCNGIVVFEDTGELLPDGRVIAPHRPTTAA</sequence>
<dbReference type="Proteomes" id="UP000294513">
    <property type="component" value="Unassembled WGS sequence"/>
</dbReference>
<dbReference type="EMBL" id="SMKU01000720">
    <property type="protein sequence ID" value="TDD58477.1"/>
    <property type="molecule type" value="Genomic_DNA"/>
</dbReference>
<proteinExistence type="predicted"/>
<organism evidence="1 2">
    <name type="scientific">Actinomadura rubrisoli</name>
    <dbReference type="NCBI Taxonomy" id="2530368"/>
    <lineage>
        <taxon>Bacteria</taxon>
        <taxon>Bacillati</taxon>
        <taxon>Actinomycetota</taxon>
        <taxon>Actinomycetes</taxon>
        <taxon>Streptosporangiales</taxon>
        <taxon>Thermomonosporaceae</taxon>
        <taxon>Actinomadura</taxon>
    </lineage>
</organism>